<dbReference type="GO" id="GO:0016020">
    <property type="term" value="C:membrane"/>
    <property type="evidence" value="ECO:0007669"/>
    <property type="project" value="UniProtKB-SubCell"/>
</dbReference>
<evidence type="ECO:0000256" key="10">
    <source>
        <dbReference type="ARBA" id="ARBA00022692"/>
    </source>
</evidence>
<evidence type="ECO:0000313" key="26">
    <source>
        <dbReference type="EMBL" id="CAI3971993.1"/>
    </source>
</evidence>
<dbReference type="Gene3D" id="1.20.210.10">
    <property type="entry name" value="Cytochrome c oxidase-like, subunit I domain"/>
    <property type="match status" value="1"/>
</dbReference>
<evidence type="ECO:0000256" key="17">
    <source>
        <dbReference type="ARBA" id="ARBA00023136"/>
    </source>
</evidence>
<keyword evidence="17 21" id="KW-0472">Membrane</keyword>
<feature type="domain" description="Cytochrome c" evidence="25">
    <location>
        <begin position="223"/>
        <end position="314"/>
    </location>
</feature>
<dbReference type="InterPro" id="IPR008972">
    <property type="entry name" value="Cupredoxin"/>
</dbReference>
<sequence length="815" mass="91053">MPEMFNPAGSAAEYIRDLFILVIAICFVIFVAVGGALVYFIVRFRDHNGSDNTEPPQIYGSKPIEVAWTLAPALTVFVLALVVVRSVFDLRGQEPTANDQRVRVVGHQWWWEFEYPEHGVITANEMVIPASDEELDRKVFLQLESADVIHSFWMPKLAGKTDLVPGRTNHMWIEANMVSPYFGRCAEYCGTQHANMLLRVDAVSQKEFDAWIAAQKEPAREVASAKPGKERFMALACANCHTIRGTRANGKFGPDLTHLMSRKTIAAGMVENNRANLVRWVEDPDEIKLGCRMPDMRLSEADVKQIVDYLALLIRLQLWKAENTLIEPDTFNELFTMHGTTMIFFVVMPMIAGFANILVPLMIGCRDVAFPRLNAMGFWLSLFGGTLLYMSYFTGEGLYGAGSAPDVGWFAYAPLTSPAYARGGSVDYWILGTTLTGIGTLTFGVNLIATIIALRAPGMRMSKVPLFVWMMLIDAILIIFAFPPLTAAQFMLLIDRKLGAHFFDTQAGGSAILWQHLFWFFGHPEVYIMALPAFGIISEVIPVFSRKVIFGYTSMAMATAAIGFISMGVWAHHMFTVGLSDGLDAFFSAASFLIAVPTGIKIFNWTATLYGGKLQLHTPMLFALGFLSMFLIGGLTGIMLAAVPVDWQVSDSYFLVAHFHYVLFGGSLFALMAGFYYWFPKVTGRMLGDTLGKIHFWLLFIGFNLLFGPMHISGVLGMPRRVFTYEAGNGWEIWNQISTVGAIIMGVGFLVFFWNLLVSLKSGKIAGDDPWDAWTLEWATTSPPASYNFEVIPEVRSRRPLWDLKHPEDPDWKYE</sequence>
<keyword evidence="14 21" id="KW-1133">Transmembrane helix</keyword>
<evidence type="ECO:0000256" key="6">
    <source>
        <dbReference type="ARBA" id="ARBA00015947"/>
    </source>
</evidence>
<dbReference type="InterPro" id="IPR023616">
    <property type="entry name" value="Cyt_c_oxase-like_su1_dom"/>
</dbReference>
<evidence type="ECO:0000256" key="20">
    <source>
        <dbReference type="PROSITE-ProRule" id="PRU00433"/>
    </source>
</evidence>
<evidence type="ECO:0000256" key="12">
    <source>
        <dbReference type="ARBA" id="ARBA00022967"/>
    </source>
</evidence>
<feature type="domain" description="Cytochrome oxidase subunit II transmembrane region profile" evidence="24">
    <location>
        <begin position="1"/>
        <end position="94"/>
    </location>
</feature>
<dbReference type="InterPro" id="IPR023615">
    <property type="entry name" value="Cyt_c_Oxase_su1_BS"/>
</dbReference>
<dbReference type="Pfam" id="PF00116">
    <property type="entry name" value="COX2"/>
    <property type="match status" value="1"/>
</dbReference>
<keyword evidence="16" id="KW-0186">Copper</keyword>
<feature type="domain" description="Cytochrome oxidase subunit I profile" evidence="22">
    <location>
        <begin position="310"/>
        <end position="796"/>
    </location>
</feature>
<dbReference type="InterPro" id="IPR036909">
    <property type="entry name" value="Cyt_c-like_dom_sf"/>
</dbReference>
<feature type="transmembrane region" description="Helical" evidence="21">
    <location>
        <begin position="466"/>
        <end position="492"/>
    </location>
</feature>
<dbReference type="PROSITE" id="PS50855">
    <property type="entry name" value="COX1"/>
    <property type="match status" value="1"/>
</dbReference>
<feature type="transmembrane region" description="Helical" evidence="21">
    <location>
        <begin position="549"/>
        <end position="573"/>
    </location>
</feature>
<evidence type="ECO:0000259" key="22">
    <source>
        <dbReference type="PROSITE" id="PS50855"/>
    </source>
</evidence>
<reference evidence="27" key="2">
    <citation type="submission" date="2024-04" db="EMBL/GenBank/DDBJ databases">
        <authorList>
            <person name="Chen Y."/>
            <person name="Shah S."/>
            <person name="Dougan E. K."/>
            <person name="Thang M."/>
            <person name="Chan C."/>
        </authorList>
    </citation>
    <scope>NUCLEOTIDE SEQUENCE [LARGE SCALE GENOMIC DNA]</scope>
</reference>
<dbReference type="InterPro" id="IPR002429">
    <property type="entry name" value="CcO_II-like_C"/>
</dbReference>
<dbReference type="GO" id="GO:0005507">
    <property type="term" value="F:copper ion binding"/>
    <property type="evidence" value="ECO:0007669"/>
    <property type="project" value="InterPro"/>
</dbReference>
<evidence type="ECO:0000256" key="18">
    <source>
        <dbReference type="ARBA" id="ARBA00032715"/>
    </source>
</evidence>
<feature type="transmembrane region" description="Helical" evidence="21">
    <location>
        <begin position="342"/>
        <end position="363"/>
    </location>
</feature>
<dbReference type="InterPro" id="IPR009056">
    <property type="entry name" value="Cyt_c-like_dom"/>
</dbReference>
<dbReference type="InterPro" id="IPR000883">
    <property type="entry name" value="Cyt_C_Oxase_1"/>
</dbReference>
<dbReference type="InterPro" id="IPR014241">
    <property type="entry name" value="Cyt_c_oxidase_su1_bac"/>
</dbReference>
<feature type="transmembrane region" description="Helical" evidence="21">
    <location>
        <begin position="733"/>
        <end position="757"/>
    </location>
</feature>
<dbReference type="EMBL" id="CAMXCT030000001">
    <property type="protein sequence ID" value="CAL4759305.1"/>
    <property type="molecule type" value="Genomic_DNA"/>
</dbReference>
<dbReference type="GO" id="GO:0022904">
    <property type="term" value="P:respiratory electron transport chain"/>
    <property type="evidence" value="ECO:0007669"/>
    <property type="project" value="TreeGrafter"/>
</dbReference>
<keyword evidence="9" id="KW-0679">Respiratory chain</keyword>
<dbReference type="CDD" id="cd04213">
    <property type="entry name" value="CuRO_CcO_Caa3_II"/>
    <property type="match status" value="1"/>
</dbReference>
<feature type="transmembrane region" description="Helical" evidence="21">
    <location>
        <begin position="655"/>
        <end position="679"/>
    </location>
</feature>
<dbReference type="InterPro" id="IPR014222">
    <property type="entry name" value="Cyt_c_oxidase_su2"/>
</dbReference>
<dbReference type="Gene3D" id="1.10.760.10">
    <property type="entry name" value="Cytochrome c-like domain"/>
    <property type="match status" value="1"/>
</dbReference>
<dbReference type="SUPFAM" id="SSF49503">
    <property type="entry name" value="Cupredoxins"/>
    <property type="match status" value="1"/>
</dbReference>
<gene>
    <name evidence="26" type="ORF">C1SCF055_LOCUS583</name>
</gene>
<protein>
    <recommendedName>
        <fullName evidence="6">Cytochrome c oxidase subunit 1</fullName>
        <ecNumber evidence="5">7.1.1.9</ecNumber>
    </recommendedName>
    <alternativeName>
        <fullName evidence="18">Cytochrome c oxidase polypeptide I</fullName>
    </alternativeName>
</protein>
<feature type="transmembrane region" description="Helical" evidence="21">
    <location>
        <begin position="585"/>
        <end position="609"/>
    </location>
</feature>
<comment type="caution">
    <text evidence="26">The sequence shown here is derived from an EMBL/GenBank/DDBJ whole genome shotgun (WGS) entry which is preliminary data.</text>
</comment>
<evidence type="ECO:0000259" key="23">
    <source>
        <dbReference type="PROSITE" id="PS50857"/>
    </source>
</evidence>
<keyword evidence="11 20" id="KW-0479">Metal-binding</keyword>
<dbReference type="SUPFAM" id="SSF81442">
    <property type="entry name" value="Cytochrome c oxidase subunit I-like"/>
    <property type="match status" value="1"/>
</dbReference>
<evidence type="ECO:0000259" key="24">
    <source>
        <dbReference type="PROSITE" id="PS50999"/>
    </source>
</evidence>
<feature type="transmembrane region" description="Helical" evidence="21">
    <location>
        <begin position="375"/>
        <end position="393"/>
    </location>
</feature>
<dbReference type="Gene3D" id="2.60.40.420">
    <property type="entry name" value="Cupredoxins - blue copper proteins"/>
    <property type="match status" value="1"/>
</dbReference>
<dbReference type="EMBL" id="CAMXCT020000001">
    <property type="protein sequence ID" value="CAL1125368.1"/>
    <property type="molecule type" value="Genomic_DNA"/>
</dbReference>
<evidence type="ECO:0000256" key="4">
    <source>
        <dbReference type="ARBA" id="ARBA00011164"/>
    </source>
</evidence>
<evidence type="ECO:0000256" key="21">
    <source>
        <dbReference type="SAM" id="Phobius"/>
    </source>
</evidence>
<feature type="transmembrane region" description="Helical" evidence="21">
    <location>
        <begin position="621"/>
        <end position="643"/>
    </location>
</feature>
<comment type="catalytic activity">
    <reaction evidence="19">
        <text>4 Fe(II)-[cytochrome c] + O2 + 8 H(+)(in) = 4 Fe(III)-[cytochrome c] + 2 H2O + 4 H(+)(out)</text>
        <dbReference type="Rhea" id="RHEA:11436"/>
        <dbReference type="Rhea" id="RHEA-COMP:10350"/>
        <dbReference type="Rhea" id="RHEA-COMP:14399"/>
        <dbReference type="ChEBI" id="CHEBI:15377"/>
        <dbReference type="ChEBI" id="CHEBI:15378"/>
        <dbReference type="ChEBI" id="CHEBI:15379"/>
        <dbReference type="ChEBI" id="CHEBI:29033"/>
        <dbReference type="ChEBI" id="CHEBI:29034"/>
        <dbReference type="EC" id="7.1.1.9"/>
    </reaction>
    <physiologicalReaction direction="left-to-right" evidence="19">
        <dbReference type="Rhea" id="RHEA:11437"/>
    </physiologicalReaction>
</comment>
<accession>A0A9P1BGB1</accession>
<comment type="subcellular location">
    <subcellularLocation>
        <location evidence="2">Membrane</location>
        <topology evidence="2">Multi-pass membrane protein</topology>
    </subcellularLocation>
</comment>
<dbReference type="AlphaFoldDB" id="A0A9P1BGB1"/>
<evidence type="ECO:0000256" key="14">
    <source>
        <dbReference type="ARBA" id="ARBA00022989"/>
    </source>
</evidence>
<dbReference type="GO" id="GO:0016491">
    <property type="term" value="F:oxidoreductase activity"/>
    <property type="evidence" value="ECO:0007669"/>
    <property type="project" value="InterPro"/>
</dbReference>
<dbReference type="GO" id="GO:0009060">
    <property type="term" value="P:aerobic respiration"/>
    <property type="evidence" value="ECO:0007669"/>
    <property type="project" value="InterPro"/>
</dbReference>
<dbReference type="NCBIfam" id="TIGR02866">
    <property type="entry name" value="CoxB"/>
    <property type="match status" value="1"/>
</dbReference>
<feature type="transmembrane region" description="Helical" evidence="21">
    <location>
        <begin position="20"/>
        <end position="42"/>
    </location>
</feature>
<dbReference type="Pfam" id="PF02790">
    <property type="entry name" value="COX2_TM"/>
    <property type="match status" value="1"/>
</dbReference>
<dbReference type="OrthoDB" id="385008at2759"/>
<evidence type="ECO:0000313" key="28">
    <source>
        <dbReference type="Proteomes" id="UP001152797"/>
    </source>
</evidence>
<keyword evidence="7" id="KW-0813">Transport</keyword>
<dbReference type="PRINTS" id="PR01165">
    <property type="entry name" value="CYCOXIDASEI"/>
</dbReference>
<dbReference type="GO" id="GO:0015990">
    <property type="term" value="P:electron transport coupled proton transport"/>
    <property type="evidence" value="ECO:0007669"/>
    <property type="project" value="InterPro"/>
</dbReference>
<feature type="transmembrane region" description="Helical" evidence="21">
    <location>
        <begin position="428"/>
        <end position="454"/>
    </location>
</feature>
<dbReference type="NCBIfam" id="TIGR02891">
    <property type="entry name" value="CtaD_CoxA"/>
    <property type="match status" value="1"/>
</dbReference>
<evidence type="ECO:0000256" key="15">
    <source>
        <dbReference type="ARBA" id="ARBA00023004"/>
    </source>
</evidence>
<dbReference type="PROSITE" id="PS51007">
    <property type="entry name" value="CYTC"/>
    <property type="match status" value="1"/>
</dbReference>
<evidence type="ECO:0000313" key="27">
    <source>
        <dbReference type="EMBL" id="CAL1125368.1"/>
    </source>
</evidence>
<keyword evidence="12" id="KW-1278">Translocase</keyword>
<evidence type="ECO:0000256" key="9">
    <source>
        <dbReference type="ARBA" id="ARBA00022660"/>
    </source>
</evidence>
<keyword evidence="28" id="KW-1185">Reference proteome</keyword>
<evidence type="ECO:0000256" key="16">
    <source>
        <dbReference type="ARBA" id="ARBA00023008"/>
    </source>
</evidence>
<dbReference type="PANTHER" id="PTHR10422">
    <property type="entry name" value="CYTOCHROME C OXIDASE SUBUNIT 1"/>
    <property type="match status" value="1"/>
</dbReference>
<evidence type="ECO:0000256" key="8">
    <source>
        <dbReference type="ARBA" id="ARBA00022617"/>
    </source>
</evidence>
<dbReference type="PANTHER" id="PTHR10422:SF18">
    <property type="entry name" value="CYTOCHROME C OXIDASE SUBUNIT 1"/>
    <property type="match status" value="1"/>
</dbReference>
<evidence type="ECO:0000256" key="13">
    <source>
        <dbReference type="ARBA" id="ARBA00022982"/>
    </source>
</evidence>
<evidence type="ECO:0000256" key="2">
    <source>
        <dbReference type="ARBA" id="ARBA00004141"/>
    </source>
</evidence>
<dbReference type="SUPFAM" id="SSF81464">
    <property type="entry name" value="Cytochrome c oxidase subunit II-like, transmembrane region"/>
    <property type="match status" value="1"/>
</dbReference>
<organism evidence="26">
    <name type="scientific">Cladocopium goreaui</name>
    <dbReference type="NCBI Taxonomy" id="2562237"/>
    <lineage>
        <taxon>Eukaryota</taxon>
        <taxon>Sar</taxon>
        <taxon>Alveolata</taxon>
        <taxon>Dinophyceae</taxon>
        <taxon>Suessiales</taxon>
        <taxon>Symbiodiniaceae</taxon>
        <taxon>Cladocopium</taxon>
    </lineage>
</organism>
<dbReference type="GO" id="GO:0004129">
    <property type="term" value="F:cytochrome-c oxidase activity"/>
    <property type="evidence" value="ECO:0007669"/>
    <property type="project" value="UniProtKB-EC"/>
</dbReference>
<evidence type="ECO:0000259" key="25">
    <source>
        <dbReference type="PROSITE" id="PS51007"/>
    </source>
</evidence>
<evidence type="ECO:0000256" key="5">
    <source>
        <dbReference type="ARBA" id="ARBA00012949"/>
    </source>
</evidence>
<dbReference type="InterPro" id="IPR036927">
    <property type="entry name" value="Cyt_c_oxase-like_su1_sf"/>
</dbReference>
<keyword evidence="13" id="KW-0249">Electron transport</keyword>
<dbReference type="PROSITE" id="PS00077">
    <property type="entry name" value="COX1_CUB"/>
    <property type="match status" value="1"/>
</dbReference>
<feature type="domain" description="Cytochrome oxidase subunit II copper A binding" evidence="23">
    <location>
        <begin position="97"/>
        <end position="214"/>
    </location>
</feature>
<name>A0A9P1BGB1_9DINO</name>
<evidence type="ECO:0000256" key="1">
    <source>
        <dbReference type="ARBA" id="ARBA00001935"/>
    </source>
</evidence>
<dbReference type="Proteomes" id="UP001152797">
    <property type="component" value="Unassembled WGS sequence"/>
</dbReference>
<feature type="transmembrane region" description="Helical" evidence="21">
    <location>
        <begin position="66"/>
        <end position="88"/>
    </location>
</feature>
<keyword evidence="15 20" id="KW-0408">Iron</keyword>
<evidence type="ECO:0000256" key="19">
    <source>
        <dbReference type="ARBA" id="ARBA00049512"/>
    </source>
</evidence>
<dbReference type="PROSITE" id="PS50999">
    <property type="entry name" value="COX2_TM"/>
    <property type="match status" value="1"/>
</dbReference>
<comment type="cofactor">
    <cofactor evidence="1">
        <name>Cu cation</name>
        <dbReference type="ChEBI" id="CHEBI:23378"/>
    </cofactor>
</comment>
<dbReference type="EC" id="7.1.1.9" evidence="5"/>
<feature type="transmembrane region" description="Helical" evidence="21">
    <location>
        <begin position="691"/>
        <end position="713"/>
    </location>
</feature>
<dbReference type="CDD" id="cd01662">
    <property type="entry name" value="Ubiquinol_Oxidase_I"/>
    <property type="match status" value="1"/>
</dbReference>
<feature type="transmembrane region" description="Helical" evidence="21">
    <location>
        <begin position="512"/>
        <end position="537"/>
    </location>
</feature>
<comment type="pathway">
    <text evidence="3">Energy metabolism; oxidative phosphorylation.</text>
</comment>
<dbReference type="InterPro" id="IPR036257">
    <property type="entry name" value="Cyt_c_oxidase_su2_TM_sf"/>
</dbReference>
<dbReference type="InterPro" id="IPR034236">
    <property type="entry name" value="CuRO_CcO_Caa3_II"/>
</dbReference>
<keyword evidence="8 20" id="KW-0349">Heme</keyword>
<dbReference type="GO" id="GO:0020037">
    <property type="term" value="F:heme binding"/>
    <property type="evidence" value="ECO:0007669"/>
    <property type="project" value="InterPro"/>
</dbReference>
<dbReference type="InterPro" id="IPR001505">
    <property type="entry name" value="Copper_CuA"/>
</dbReference>
<evidence type="ECO:0000256" key="11">
    <source>
        <dbReference type="ARBA" id="ARBA00022723"/>
    </source>
</evidence>
<dbReference type="Pfam" id="PF00115">
    <property type="entry name" value="COX1"/>
    <property type="match status" value="1"/>
</dbReference>
<evidence type="ECO:0000256" key="7">
    <source>
        <dbReference type="ARBA" id="ARBA00022448"/>
    </source>
</evidence>
<reference evidence="26" key="1">
    <citation type="submission" date="2022-10" db="EMBL/GenBank/DDBJ databases">
        <authorList>
            <person name="Chen Y."/>
            <person name="Dougan E. K."/>
            <person name="Chan C."/>
            <person name="Rhodes N."/>
            <person name="Thang M."/>
        </authorList>
    </citation>
    <scope>NUCLEOTIDE SEQUENCE</scope>
</reference>
<proteinExistence type="predicted"/>
<dbReference type="InterPro" id="IPR011759">
    <property type="entry name" value="Cyt_c_oxidase_su2_TM_dom"/>
</dbReference>
<dbReference type="PROSITE" id="PS00078">
    <property type="entry name" value="COX2"/>
    <property type="match status" value="1"/>
</dbReference>
<dbReference type="Gene3D" id="1.10.287.90">
    <property type="match status" value="1"/>
</dbReference>
<evidence type="ECO:0000256" key="3">
    <source>
        <dbReference type="ARBA" id="ARBA00004673"/>
    </source>
</evidence>
<dbReference type="PROSITE" id="PS50857">
    <property type="entry name" value="COX2_CUA"/>
    <property type="match status" value="1"/>
</dbReference>
<dbReference type="EMBL" id="CAMXCT010000001">
    <property type="protein sequence ID" value="CAI3971993.1"/>
    <property type="molecule type" value="Genomic_DNA"/>
</dbReference>
<comment type="subunit">
    <text evidence="4">Component of the cytochrome c oxidase (complex IV, CIV), a multisubunit enzyme composed of a catalytic core of 3 subunits and several supernumerary subunits. The complex exists as a monomer or a dimer and forms supercomplexes (SCs) in the inner mitochondrial membrane with ubiquinol-cytochrome c oxidoreductase (cytochrome b-c1 complex, complex III, CIII).</text>
</comment>
<keyword evidence="10 21" id="KW-0812">Transmembrane</keyword>